<evidence type="ECO:0000313" key="2">
    <source>
        <dbReference type="EMBL" id="XBH08970.1"/>
    </source>
</evidence>
<proteinExistence type="predicted"/>
<organism evidence="3">
    <name type="scientific">Edaphobacter paludis</name>
    <dbReference type="NCBI Taxonomy" id="3035702"/>
    <lineage>
        <taxon>Bacteria</taxon>
        <taxon>Pseudomonadati</taxon>
        <taxon>Acidobacteriota</taxon>
        <taxon>Terriglobia</taxon>
        <taxon>Terriglobales</taxon>
        <taxon>Acidobacteriaceae</taxon>
        <taxon>Edaphobacter</taxon>
    </lineage>
</organism>
<evidence type="ECO:0000256" key="1">
    <source>
        <dbReference type="SAM" id="MobiDB-lite"/>
    </source>
</evidence>
<dbReference type="KEGG" id="epl:P4G45_10745"/>
<gene>
    <name evidence="2" type="ORF">P4G45_10745</name>
    <name evidence="3" type="ORF">P8936_10720</name>
</gene>
<dbReference type="EMBL" id="CP121195">
    <property type="protein sequence ID" value="XBH12181.1"/>
    <property type="molecule type" value="Genomic_DNA"/>
</dbReference>
<accession>A0AAU7CV57</accession>
<protein>
    <submittedName>
        <fullName evidence="3">Uncharacterized protein</fullName>
    </submittedName>
</protein>
<feature type="region of interest" description="Disordered" evidence="1">
    <location>
        <begin position="196"/>
        <end position="293"/>
    </location>
</feature>
<feature type="compositionally biased region" description="Polar residues" evidence="1">
    <location>
        <begin position="210"/>
        <end position="225"/>
    </location>
</feature>
<feature type="compositionally biased region" description="Basic and acidic residues" evidence="1">
    <location>
        <begin position="271"/>
        <end position="281"/>
    </location>
</feature>
<name>A0AAU7D5P9_9BACT</name>
<evidence type="ECO:0000313" key="3">
    <source>
        <dbReference type="EMBL" id="XBH12181.1"/>
    </source>
</evidence>
<dbReference type="AlphaFoldDB" id="A0AAU7D5P9"/>
<reference evidence="3" key="1">
    <citation type="submission" date="2023-03" db="EMBL/GenBank/DDBJ databases">
        <title>Edaphobacter sp.</title>
        <authorList>
            <person name="Huber K.J."/>
            <person name="Papendorf J."/>
            <person name="Pilke C."/>
            <person name="Bunk B."/>
            <person name="Sproeer C."/>
            <person name="Pester M."/>
        </authorList>
    </citation>
    <scope>NUCLEOTIDE SEQUENCE</scope>
    <source>
        <strain evidence="2">DSM 109919</strain>
        <strain evidence="3">DSM 109920</strain>
    </source>
</reference>
<accession>A0AAU7D5P9</accession>
<sequence length="1001" mass="107301">MDSNQSSNDCSAPAWTAFAIASCKTQLPADTFDYDNTSAVNATQVVNELGNPTPFTLTAVGQQTVVIARSEPTNAKMGKSKDDDDKALRTIIQTWLPLLINAEAKVSFQLKIPHASALGDPAARINGLSSRFFKAANEGDRVRIVVSGSPTCQDLYTYLDMVQRIAWTTHSESPVARVYSLDAPTASSLLNSAAPGLKASEGNKGKLPSNEKSAVTKNEDASSNDASHDTSKDTNATSADGQESGGGKSSNKTAKAPAPATSSNDDTASPDETKKSSREDGSSAPRQSPTTAAGDLIVFAEGANLGDDSAITEQKRVLALLDLPRPEMIINGWVLQNSTKDGSKFGEANQVIRQTVDDHNAALQRTILIGWNYLKQAIADKNYFDPDFYEYLTGATVIDNADYFDSSQSELQQRLSLAHKVTVTGESVRQVCPIGQYCLGYTTLFQPLQPRLTNLVLAIIAARDPVKAANCAINRTEGVDDANDDDCHATVPLSDGGHEWANIIRTDIPMSHSDSNRLTETKLIEKLARIMKLVKDVNDHNLALDHVSFCETADQIGILRQEVQNSESKTVQTPTRFYLECFRRTATLMLNSAGTQGAQPSSLGLTRRAIADFLFNYKMSQQYPHEFTGYDLTQSADAFNSALSPLIDAFNRDLMAYQSYLRTKLQVVLMEKRIASKDGFLNDGIVSVAVVSGHKASVDTTSMSYLDDSVAPELGTLASALSGSLTGSGGGKSEQESSGGKAAVKAFATVGSGGISTEAQAALAALANYKTTKIGISRELNLSVTPRSMVGASGAEMDVQLTSADSAAPKYWSNANASKNDPDISRVGTHSVNTHVRVDSVVLFDLSSFSVVLSKGRPLLPLLPPLVELPYIRTLAGVPLPAAKEYHSSSAIVSAVVVPTATDLAFGIRFVSDVVLDSKGADCFWGVARDQRGQKQPDRQHFCEARAAQSLVDLANQPIREFNRRKIQCLATENFSSLPDNDSGAAPCDGLQFADVQHSAH</sequence>
<dbReference type="RefSeq" id="WP_348266479.1">
    <property type="nucleotide sequence ID" value="NZ_CP121194.1"/>
</dbReference>
<dbReference type="EMBL" id="CP121194">
    <property type="protein sequence ID" value="XBH08970.1"/>
    <property type="molecule type" value="Genomic_DNA"/>
</dbReference>